<dbReference type="Proteomes" id="UP000016800">
    <property type="component" value="Chromosome III"/>
</dbReference>
<evidence type="ECO:0000259" key="1">
    <source>
        <dbReference type="Pfam" id="PF06985"/>
    </source>
</evidence>
<dbReference type="VEuPathDB" id="FungiDB:FFUJ_02184"/>
<keyword evidence="3" id="KW-1185">Reference proteome</keyword>
<dbReference type="EMBL" id="HF679025">
    <property type="protein sequence ID" value="CCT65251.1"/>
    <property type="molecule type" value="Genomic_DNA"/>
</dbReference>
<evidence type="ECO:0000313" key="2">
    <source>
        <dbReference type="EMBL" id="CCT65251.1"/>
    </source>
</evidence>
<organism evidence="2 3">
    <name type="scientific">Gibberella fujikuroi (strain CBS 195.34 / IMI 58289 / NRRL A-6831)</name>
    <name type="common">Bakanae and foot rot disease fungus</name>
    <name type="synonym">Fusarium fujikuroi</name>
    <dbReference type="NCBI Taxonomy" id="1279085"/>
    <lineage>
        <taxon>Eukaryota</taxon>
        <taxon>Fungi</taxon>
        <taxon>Dikarya</taxon>
        <taxon>Ascomycota</taxon>
        <taxon>Pezizomycotina</taxon>
        <taxon>Sordariomycetes</taxon>
        <taxon>Hypocreomycetidae</taxon>
        <taxon>Hypocreales</taxon>
        <taxon>Nectriaceae</taxon>
        <taxon>Fusarium</taxon>
        <taxon>Fusarium fujikuroi species complex</taxon>
    </lineage>
</organism>
<reference evidence="3" key="1">
    <citation type="journal article" date="2013" name="PLoS Pathog.">
        <title>Deciphering the cryptic genome: genome-wide analyses of the rice pathogen Fusarium fujikuroi reveal complex regulation of secondary metabolism and novel metabolites.</title>
        <authorList>
            <person name="Wiemann P."/>
            <person name="Sieber C.M."/>
            <person name="von Bargen K.W."/>
            <person name="Studt L."/>
            <person name="Niehaus E.M."/>
            <person name="Espino J.J."/>
            <person name="Huss K."/>
            <person name="Michielse C.B."/>
            <person name="Albermann S."/>
            <person name="Wagner D."/>
            <person name="Bergner S.V."/>
            <person name="Connolly L.R."/>
            <person name="Fischer A."/>
            <person name="Reuter G."/>
            <person name="Kleigrewe K."/>
            <person name="Bald T."/>
            <person name="Wingfield B.D."/>
            <person name="Ophir R."/>
            <person name="Freeman S."/>
            <person name="Hippler M."/>
            <person name="Smith K.M."/>
            <person name="Brown D.W."/>
            <person name="Proctor R.H."/>
            <person name="Munsterkotter M."/>
            <person name="Freitag M."/>
            <person name="Humpf H.U."/>
            <person name="Guldener U."/>
            <person name="Tudzynski B."/>
        </authorList>
    </citation>
    <scope>NUCLEOTIDE SEQUENCE [LARGE SCALE GENOMIC DNA]</scope>
    <source>
        <strain evidence="3">CBS 195.34 / IMI 58289 / NRRL A-6831</strain>
    </source>
</reference>
<evidence type="ECO:0000313" key="3">
    <source>
        <dbReference type="Proteomes" id="UP000016800"/>
    </source>
</evidence>
<dbReference type="HOGENOM" id="CLU_004184_7_4_1"/>
<dbReference type="PANTHER" id="PTHR24148:SF77">
    <property type="entry name" value="HETEROKARYON INCOMPATIBILITY DOMAIN-CONTAINING PROTEIN"/>
    <property type="match status" value="1"/>
</dbReference>
<protein>
    <submittedName>
        <fullName evidence="2">Related to heterokaryon incompatibility protein (Het-6OR allele)</fullName>
    </submittedName>
</protein>
<gene>
    <name evidence="2" type="ORF">FFUJ_02184</name>
</gene>
<dbReference type="PANTHER" id="PTHR24148">
    <property type="entry name" value="ANKYRIN REPEAT DOMAIN-CONTAINING PROTEIN 39 HOMOLOG-RELATED"/>
    <property type="match status" value="1"/>
</dbReference>
<proteinExistence type="predicted"/>
<name>S0DS24_GIBF5</name>
<dbReference type="AlphaFoldDB" id="S0DS24"/>
<accession>S0DS24</accession>
<dbReference type="RefSeq" id="XP_023427332.1">
    <property type="nucleotide sequence ID" value="XM_023573885.1"/>
</dbReference>
<dbReference type="InterPro" id="IPR052895">
    <property type="entry name" value="HetReg/Transcr_Mod"/>
</dbReference>
<dbReference type="GeneID" id="35395666"/>
<dbReference type="Pfam" id="PF26639">
    <property type="entry name" value="Het-6_barrel"/>
    <property type="match status" value="1"/>
</dbReference>
<sequence>MKSSGYCRSPINEQVSKAIYRNLDNSRQEIRLLSVHPPIDPGASLSCTLLHAELSPDTASTRPSYEALSYVWGHPDLSEPISLNSHPFCITPSLKYALTSLRQRHKARVLWVDAICINQLNDKERGEQVGLMRHFYSSCERDIAWLDPMAAMRLQDKTPYTPQSIEKEEQRVKEGMDFMKRFNRNGQRLKATQDLYRIIGNPTFTKVQKALVALFGSPTLWSRLWVMQELSLAPRVTMICGRAELEWSCLTDFLKDEPYIGAFHTDYPTHSMSYYRSFSKVFLPAKRIEDQRRILSQRGKITSDFLDVLTRFRAKESTDPRDKIYGLLGLVAPDPGIEVNYTQPLVDVYKRTTLSLINYSGNLDIICQNPFELWGGPRALEHFSVGDLPSWAAEFDAKPETCVPVLFAQRDIFAAGSKHCTTPCRVLGHGENMLALRGVKLGNVGPILQRRVIISPGLGKQELTESHFKKGGWNRFIRSEEREAGFLMEVYLGKEAVRNPDSRLYEPKFGGSRSEEILSEPEIQFSSVRPHGPHESMCETAFCAFLRTLFRDCTHPPRIRRLRDSEIASLQVHNRDYTSQGFIGGLKNYKVRDNWRLSRYAFSHDPEAEDKMQLAYVGYAPYNRDLMFTMTDNGVFLLVRPHVQQGDIVVVLDGAKVPMILRKAELNRQGGDDIAVYRIVCSAYAHGFMDGEAGEMVDQGRLEKQDIFIV</sequence>
<feature type="domain" description="Heterokaryon incompatibility" evidence="1">
    <location>
        <begin position="65"/>
        <end position="229"/>
    </location>
</feature>
<dbReference type="Pfam" id="PF06985">
    <property type="entry name" value="HET"/>
    <property type="match status" value="1"/>
</dbReference>
<dbReference type="InterPro" id="IPR010730">
    <property type="entry name" value="HET"/>
</dbReference>